<evidence type="ECO:0000256" key="1">
    <source>
        <dbReference type="ARBA" id="ARBA00009058"/>
    </source>
</evidence>
<dbReference type="InterPro" id="IPR037667">
    <property type="entry name" value="FMC1_homologue"/>
</dbReference>
<feature type="region of interest" description="Disordered" evidence="3">
    <location>
        <begin position="1"/>
        <end position="31"/>
    </location>
</feature>
<dbReference type="GO" id="GO:0005739">
    <property type="term" value="C:mitochondrion"/>
    <property type="evidence" value="ECO:0007669"/>
    <property type="project" value="TreeGrafter"/>
</dbReference>
<name>A0A8S4FWY8_PLUXY</name>
<comment type="caution">
    <text evidence="4">The sequence shown here is derived from an EMBL/GenBank/DDBJ whole genome shotgun (WGS) entry which is preliminary data.</text>
</comment>
<gene>
    <name evidence="4" type="ORF">PLXY2_LOCUS10858</name>
</gene>
<feature type="compositionally biased region" description="Basic residues" evidence="3">
    <location>
        <begin position="15"/>
        <end position="26"/>
    </location>
</feature>
<evidence type="ECO:0000256" key="2">
    <source>
        <dbReference type="ARBA" id="ARBA00013846"/>
    </source>
</evidence>
<dbReference type="PANTHER" id="PTHR31716:SF1">
    <property type="entry name" value="PROTEIN FMC1 HOMOLOG"/>
    <property type="match status" value="1"/>
</dbReference>
<dbReference type="AlphaFoldDB" id="A0A8S4FWY8"/>
<protein>
    <recommendedName>
        <fullName evidence="2">Protein FMC1 homolog</fullName>
    </recommendedName>
</protein>
<dbReference type="Proteomes" id="UP000653454">
    <property type="component" value="Unassembled WGS sequence"/>
</dbReference>
<comment type="similarity">
    <text evidence="1">Belongs to the FMC1 family.</text>
</comment>
<evidence type="ECO:0000313" key="5">
    <source>
        <dbReference type="Proteomes" id="UP000653454"/>
    </source>
</evidence>
<proteinExistence type="inferred from homology"/>
<dbReference type="PANTHER" id="PTHR31716">
    <property type="entry name" value="PROTEIN FMC1 HOMOLOG"/>
    <property type="match status" value="1"/>
</dbReference>
<evidence type="ECO:0000256" key="3">
    <source>
        <dbReference type="SAM" id="MobiDB-lite"/>
    </source>
</evidence>
<accession>A0A8S4FWY8</accession>
<reference evidence="4" key="1">
    <citation type="submission" date="2020-11" db="EMBL/GenBank/DDBJ databases">
        <authorList>
            <person name="Whiteford S."/>
        </authorList>
    </citation>
    <scope>NUCLEOTIDE SEQUENCE</scope>
</reference>
<dbReference type="CDD" id="cd20271">
    <property type="entry name" value="Complex1_LYR_FMC1"/>
    <property type="match status" value="1"/>
</dbReference>
<organism evidence="4 5">
    <name type="scientific">Plutella xylostella</name>
    <name type="common">Diamondback moth</name>
    <name type="synonym">Plutella maculipennis</name>
    <dbReference type="NCBI Taxonomy" id="51655"/>
    <lineage>
        <taxon>Eukaryota</taxon>
        <taxon>Metazoa</taxon>
        <taxon>Ecdysozoa</taxon>
        <taxon>Arthropoda</taxon>
        <taxon>Hexapoda</taxon>
        <taxon>Insecta</taxon>
        <taxon>Pterygota</taxon>
        <taxon>Neoptera</taxon>
        <taxon>Endopterygota</taxon>
        <taxon>Lepidoptera</taxon>
        <taxon>Glossata</taxon>
        <taxon>Ditrysia</taxon>
        <taxon>Yponomeutoidea</taxon>
        <taxon>Plutellidae</taxon>
        <taxon>Plutella</taxon>
    </lineage>
</organism>
<evidence type="ECO:0000313" key="4">
    <source>
        <dbReference type="EMBL" id="CAG9132649.1"/>
    </source>
</evidence>
<sequence length="172" mass="20129">MSNPNVDNDGFRLVGSKKRISKRKPTKVPERDFKIEQHDTIIDLEKSKQRILAAVDDLRSSPYYHTVTNSVSTLLKNKGLLSELRKQSSTKKLAENQMVQYIFGQYRMYQSTDQQLCKAIDEMHFKAKTYHTYLREGRRYKELNEEFKGKGERSVEETARMVGFKLPHDPKP</sequence>
<dbReference type="EMBL" id="CAJHNJ030000051">
    <property type="protein sequence ID" value="CAG9132649.1"/>
    <property type="molecule type" value="Genomic_DNA"/>
</dbReference>
<keyword evidence="5" id="KW-1185">Reference proteome</keyword>